<dbReference type="KEGG" id="dol:Dole_0611"/>
<evidence type="ECO:0000256" key="1">
    <source>
        <dbReference type="ARBA" id="ARBA00004442"/>
    </source>
</evidence>
<dbReference type="PANTHER" id="PTHR30026">
    <property type="entry name" value="OUTER MEMBRANE PROTEIN TOLC"/>
    <property type="match status" value="1"/>
</dbReference>
<keyword evidence="4" id="KW-1134">Transmembrane beta strand</keyword>
<dbReference type="NCBIfam" id="TIGR01844">
    <property type="entry name" value="type_I_sec_TolC"/>
    <property type="match status" value="1"/>
</dbReference>
<keyword evidence="3" id="KW-0813">Transport</keyword>
<comment type="similarity">
    <text evidence="2">Belongs to the outer membrane factor (OMF) (TC 1.B.17) family.</text>
</comment>
<gene>
    <name evidence="8" type="ordered locus">Dole_0611</name>
</gene>
<dbReference type="GO" id="GO:0015288">
    <property type="term" value="F:porin activity"/>
    <property type="evidence" value="ECO:0007669"/>
    <property type="project" value="TreeGrafter"/>
</dbReference>
<dbReference type="Gene3D" id="1.20.1600.10">
    <property type="entry name" value="Outer membrane efflux proteins (OEP)"/>
    <property type="match status" value="1"/>
</dbReference>
<dbReference type="RefSeq" id="WP_012174040.1">
    <property type="nucleotide sequence ID" value="NC_009943.1"/>
</dbReference>
<reference evidence="8 9" key="1">
    <citation type="submission" date="2007-10" db="EMBL/GenBank/DDBJ databases">
        <title>Complete sequence of Desulfococcus oleovorans Hxd3.</title>
        <authorList>
            <consortium name="US DOE Joint Genome Institute"/>
            <person name="Copeland A."/>
            <person name="Lucas S."/>
            <person name="Lapidus A."/>
            <person name="Barry K."/>
            <person name="Glavina del Rio T."/>
            <person name="Dalin E."/>
            <person name="Tice H."/>
            <person name="Pitluck S."/>
            <person name="Kiss H."/>
            <person name="Brettin T."/>
            <person name="Bruce D."/>
            <person name="Detter J.C."/>
            <person name="Han C."/>
            <person name="Schmutz J."/>
            <person name="Larimer F."/>
            <person name="Land M."/>
            <person name="Hauser L."/>
            <person name="Kyrpides N."/>
            <person name="Kim E."/>
            <person name="Wawrik B."/>
            <person name="Richardson P."/>
        </authorList>
    </citation>
    <scope>NUCLEOTIDE SEQUENCE [LARGE SCALE GENOMIC DNA]</scope>
    <source>
        <strain evidence="9">DSM 6200 / JCM 39069 / Hxd3</strain>
    </source>
</reference>
<dbReference type="InterPro" id="IPR003423">
    <property type="entry name" value="OMP_efflux"/>
</dbReference>
<sequence>MEKAVSARRCVRRKIVSGITTGALTVALLCLAGVPSVLYAADLMTVFNQALENDPRFVGMRHERDAEQERLRQAWAGVLPSLSAEGVHKETAQDIVSSDNTVFGSGSSDFPTTEYTLSLTQPLFNLSSFINIRRASALVRGADLELEAARQELAVRVAQAYFHALAARDRLTATAAEEAAVGGHYELVNERFNRGLSTRTEYYDAKARLADIMARRLTAESDLDDAYQALAEITGSPVEDLSLLHEELPLVSPDPVDADAWIEAAVRQNPSLEAVRQSVASARQEVRRQRAGHYPNVNLEASHNWRETDGTLFGGGSEVETSEILFRLNVPLYQGGMVNSRTREAICRMNALLQEESRQTRALQRETRAAFYGVDNAIERVRSLRDAVEAQQLALEGKKEGHRSGLFTVLAVLDAERDLSLARQNYAMARYDYIINSLVLKKTVGTLDDANIAGVNGWLRNVSE</sequence>
<dbReference type="InterPro" id="IPR051906">
    <property type="entry name" value="TolC-like"/>
</dbReference>
<keyword evidence="5" id="KW-0812">Transmembrane</keyword>
<dbReference type="AlphaFoldDB" id="A8ZUK8"/>
<proteinExistence type="inferred from homology"/>
<name>A8ZUK8_DESOH</name>
<dbReference type="PANTHER" id="PTHR30026:SF20">
    <property type="entry name" value="OUTER MEMBRANE PROTEIN TOLC"/>
    <property type="match status" value="1"/>
</dbReference>
<evidence type="ECO:0000256" key="7">
    <source>
        <dbReference type="ARBA" id="ARBA00023237"/>
    </source>
</evidence>
<evidence type="ECO:0000313" key="8">
    <source>
        <dbReference type="EMBL" id="ABW66421.1"/>
    </source>
</evidence>
<evidence type="ECO:0000313" key="9">
    <source>
        <dbReference type="Proteomes" id="UP000008561"/>
    </source>
</evidence>
<evidence type="ECO:0000256" key="2">
    <source>
        <dbReference type="ARBA" id="ARBA00007613"/>
    </source>
</evidence>
<protein>
    <submittedName>
        <fullName evidence="8">Type I secretion outer membrane protein, TolC family</fullName>
    </submittedName>
</protein>
<accession>A8ZUK8</accession>
<evidence type="ECO:0000256" key="4">
    <source>
        <dbReference type="ARBA" id="ARBA00022452"/>
    </source>
</evidence>
<dbReference type="STRING" id="96561.Dole_0611"/>
<keyword evidence="7" id="KW-0998">Cell outer membrane</keyword>
<dbReference type="SUPFAM" id="SSF56954">
    <property type="entry name" value="Outer membrane efflux proteins (OEP)"/>
    <property type="match status" value="1"/>
</dbReference>
<organism evidence="8 9">
    <name type="scientific">Desulfosudis oleivorans (strain DSM 6200 / JCM 39069 / Hxd3)</name>
    <name type="common">Desulfococcus oleovorans</name>
    <dbReference type="NCBI Taxonomy" id="96561"/>
    <lineage>
        <taxon>Bacteria</taxon>
        <taxon>Pseudomonadati</taxon>
        <taxon>Thermodesulfobacteriota</taxon>
        <taxon>Desulfobacteria</taxon>
        <taxon>Desulfobacterales</taxon>
        <taxon>Desulfosudaceae</taxon>
        <taxon>Desulfosudis</taxon>
    </lineage>
</organism>
<evidence type="ECO:0000256" key="5">
    <source>
        <dbReference type="ARBA" id="ARBA00022692"/>
    </source>
</evidence>
<dbReference type="EMBL" id="CP000859">
    <property type="protein sequence ID" value="ABW66421.1"/>
    <property type="molecule type" value="Genomic_DNA"/>
</dbReference>
<dbReference type="GO" id="GO:1990281">
    <property type="term" value="C:efflux pump complex"/>
    <property type="evidence" value="ECO:0007669"/>
    <property type="project" value="TreeGrafter"/>
</dbReference>
<comment type="subcellular location">
    <subcellularLocation>
        <location evidence="1">Cell outer membrane</location>
    </subcellularLocation>
</comment>
<dbReference type="eggNOG" id="COG1538">
    <property type="taxonomic scope" value="Bacteria"/>
</dbReference>
<dbReference type="Proteomes" id="UP000008561">
    <property type="component" value="Chromosome"/>
</dbReference>
<evidence type="ECO:0000256" key="3">
    <source>
        <dbReference type="ARBA" id="ARBA00022448"/>
    </source>
</evidence>
<keyword evidence="6" id="KW-0472">Membrane</keyword>
<keyword evidence="9" id="KW-1185">Reference proteome</keyword>
<dbReference type="GO" id="GO:0009279">
    <property type="term" value="C:cell outer membrane"/>
    <property type="evidence" value="ECO:0007669"/>
    <property type="project" value="UniProtKB-SubCell"/>
</dbReference>
<dbReference type="Pfam" id="PF02321">
    <property type="entry name" value="OEP"/>
    <property type="match status" value="2"/>
</dbReference>
<dbReference type="GO" id="GO:0015562">
    <property type="term" value="F:efflux transmembrane transporter activity"/>
    <property type="evidence" value="ECO:0007669"/>
    <property type="project" value="InterPro"/>
</dbReference>
<dbReference type="HOGENOM" id="CLU_012817_0_2_7"/>
<dbReference type="InterPro" id="IPR010130">
    <property type="entry name" value="T1SS_OMP_TolC"/>
</dbReference>
<evidence type="ECO:0000256" key="6">
    <source>
        <dbReference type="ARBA" id="ARBA00023136"/>
    </source>
</evidence>